<feature type="chain" id="PRO_5040814290" description="DUF1579 domain-containing protein" evidence="1">
    <location>
        <begin position="21"/>
        <end position="171"/>
    </location>
</feature>
<accession>A0A9X0QGW6</accession>
<dbReference type="Proteomes" id="UP000535182">
    <property type="component" value="Unassembled WGS sequence"/>
</dbReference>
<evidence type="ECO:0000256" key="1">
    <source>
        <dbReference type="SAM" id="SignalP"/>
    </source>
</evidence>
<dbReference type="EMBL" id="JACHEB010000009">
    <property type="protein sequence ID" value="MBB5330252.1"/>
    <property type="molecule type" value="Genomic_DNA"/>
</dbReference>
<name>A0A9X0QGW6_9BACT</name>
<keyword evidence="1" id="KW-0732">Signal</keyword>
<evidence type="ECO:0000313" key="3">
    <source>
        <dbReference type="Proteomes" id="UP000535182"/>
    </source>
</evidence>
<gene>
    <name evidence="2" type="ORF">HDF14_003885</name>
</gene>
<sequence>MESLKQLMAFMLAGSISLGAQTIAPPAAPDPLAPIAWMAGGVWRGVVKGADGKTTKIETHVEPILNGKALSFSSSFNGVMQYQGFFAYDAAKKAILFSYPSADGGLANGTVESRGGSLLWDFQMTDSNGSVGHYQVHTIQNGADDYTWSLFASQKDAWVKLFEIHYHRTQS</sequence>
<organism evidence="2 3">
    <name type="scientific">Tunturiibacter gelidiferens</name>
    <dbReference type="NCBI Taxonomy" id="3069689"/>
    <lineage>
        <taxon>Bacteria</taxon>
        <taxon>Pseudomonadati</taxon>
        <taxon>Acidobacteriota</taxon>
        <taxon>Terriglobia</taxon>
        <taxon>Terriglobales</taxon>
        <taxon>Acidobacteriaceae</taxon>
        <taxon>Tunturiibacter</taxon>
    </lineage>
</organism>
<comment type="caution">
    <text evidence="2">The sequence shown here is derived from an EMBL/GenBank/DDBJ whole genome shotgun (WGS) entry which is preliminary data.</text>
</comment>
<evidence type="ECO:0008006" key="4">
    <source>
        <dbReference type="Google" id="ProtNLM"/>
    </source>
</evidence>
<reference evidence="2 3" key="1">
    <citation type="submission" date="2020-08" db="EMBL/GenBank/DDBJ databases">
        <title>Genomic Encyclopedia of Type Strains, Phase IV (KMG-V): Genome sequencing to study the core and pangenomes of soil and plant-associated prokaryotes.</title>
        <authorList>
            <person name="Whitman W."/>
        </authorList>
    </citation>
    <scope>NUCLEOTIDE SEQUENCE [LARGE SCALE GENOMIC DNA]</scope>
    <source>
        <strain evidence="2 3">X5P2</strain>
    </source>
</reference>
<evidence type="ECO:0000313" key="2">
    <source>
        <dbReference type="EMBL" id="MBB5330252.1"/>
    </source>
</evidence>
<dbReference type="AlphaFoldDB" id="A0A9X0QGW6"/>
<protein>
    <recommendedName>
        <fullName evidence="4">DUF1579 domain-containing protein</fullName>
    </recommendedName>
</protein>
<dbReference type="RefSeq" id="WP_183979530.1">
    <property type="nucleotide sequence ID" value="NZ_JACHEB010000009.1"/>
</dbReference>
<proteinExistence type="predicted"/>
<feature type="signal peptide" evidence="1">
    <location>
        <begin position="1"/>
        <end position="20"/>
    </location>
</feature>
<keyword evidence="3" id="KW-1185">Reference proteome</keyword>